<dbReference type="VEuPathDB" id="FungiDB:RhiirFUN_013173"/>
<keyword evidence="3" id="KW-0378">Hydrolase</keyword>
<reference evidence="3 4" key="2">
    <citation type="submission" date="2017-10" db="EMBL/GenBank/DDBJ databases">
        <title>Extensive intraspecific genome diversity in a model arbuscular mycorrhizal fungus.</title>
        <authorList>
            <person name="Chen E.C.H."/>
            <person name="Morin E."/>
            <person name="Baudet D."/>
            <person name="Noel J."/>
            <person name="Ndikumana S."/>
            <person name="Charron P."/>
            <person name="St-Onge C."/>
            <person name="Giorgi J."/>
            <person name="Grigoriev I.V."/>
            <person name="Roux C."/>
            <person name="Martin F.M."/>
            <person name="Corradi N."/>
        </authorList>
    </citation>
    <scope>NUCLEOTIDE SEQUENCE [LARGE SCALE GENOMIC DNA]</scope>
    <source>
        <strain evidence="3 4">C2</strain>
    </source>
</reference>
<dbReference type="Pfam" id="PF01764">
    <property type="entry name" value="Lipase_3"/>
    <property type="match status" value="1"/>
</dbReference>
<dbReference type="InterPro" id="IPR002921">
    <property type="entry name" value="Fungal_lipase-type"/>
</dbReference>
<feature type="domain" description="Fungal lipase-type" evidence="2">
    <location>
        <begin position="97"/>
        <end position="200"/>
    </location>
</feature>
<reference evidence="3 4" key="1">
    <citation type="submission" date="2016-04" db="EMBL/GenBank/DDBJ databases">
        <title>Genome analyses suggest a sexual origin of heterokaryosis in a supposedly ancient asexual fungus.</title>
        <authorList>
            <person name="Ropars J."/>
            <person name="Sedzielewska K."/>
            <person name="Noel J."/>
            <person name="Charron P."/>
            <person name="Farinelli L."/>
            <person name="Marton T."/>
            <person name="Kruger M."/>
            <person name="Pelin A."/>
            <person name="Brachmann A."/>
            <person name="Corradi N."/>
        </authorList>
    </citation>
    <scope>NUCLEOTIDE SEQUENCE [LARGE SCALE GENOMIC DNA]</scope>
    <source>
        <strain evidence="3 4">C2</strain>
    </source>
</reference>
<dbReference type="GO" id="GO:0016787">
    <property type="term" value="F:hydrolase activity"/>
    <property type="evidence" value="ECO:0007669"/>
    <property type="project" value="UniProtKB-KW"/>
</dbReference>
<organism evidence="3 4">
    <name type="scientific">Rhizophagus irregularis</name>
    <dbReference type="NCBI Taxonomy" id="588596"/>
    <lineage>
        <taxon>Eukaryota</taxon>
        <taxon>Fungi</taxon>
        <taxon>Fungi incertae sedis</taxon>
        <taxon>Mucoromycota</taxon>
        <taxon>Glomeromycotina</taxon>
        <taxon>Glomeromycetes</taxon>
        <taxon>Glomerales</taxon>
        <taxon>Glomeraceae</taxon>
        <taxon>Rhizophagus</taxon>
    </lineage>
</organism>
<evidence type="ECO:0000256" key="1">
    <source>
        <dbReference type="SAM" id="Phobius"/>
    </source>
</evidence>
<dbReference type="EMBL" id="LLXL01000839">
    <property type="protein sequence ID" value="PKK68454.1"/>
    <property type="molecule type" value="Genomic_DNA"/>
</dbReference>
<evidence type="ECO:0000259" key="2">
    <source>
        <dbReference type="Pfam" id="PF01764"/>
    </source>
</evidence>
<dbReference type="CDD" id="cd00519">
    <property type="entry name" value="Lipase_3"/>
    <property type="match status" value="1"/>
</dbReference>
<gene>
    <name evidence="3" type="ORF">RhiirC2_851422</name>
</gene>
<accession>A0A2N1N3J7</accession>
<keyword evidence="1" id="KW-0472">Membrane</keyword>
<dbReference type="InterPro" id="IPR029058">
    <property type="entry name" value="AB_hydrolase_fold"/>
</dbReference>
<dbReference type="AlphaFoldDB" id="A0A2N1N3J7"/>
<evidence type="ECO:0000313" key="4">
    <source>
        <dbReference type="Proteomes" id="UP000233469"/>
    </source>
</evidence>
<dbReference type="GO" id="GO:0006629">
    <property type="term" value="P:lipid metabolic process"/>
    <property type="evidence" value="ECO:0007669"/>
    <property type="project" value="InterPro"/>
</dbReference>
<dbReference type="Proteomes" id="UP000233469">
    <property type="component" value="Unassembled WGS sequence"/>
</dbReference>
<name>A0A2N1N3J7_9GLOM</name>
<dbReference type="Gene3D" id="3.40.50.1820">
    <property type="entry name" value="alpha/beta hydrolase"/>
    <property type="match status" value="1"/>
</dbReference>
<dbReference type="PANTHER" id="PTHR45856">
    <property type="entry name" value="ALPHA/BETA-HYDROLASES SUPERFAMILY PROTEIN"/>
    <property type="match status" value="1"/>
</dbReference>
<dbReference type="VEuPathDB" id="FungiDB:FUN_016439"/>
<protein>
    <submittedName>
        <fullName evidence="3">Alpha/beta-hydrolase</fullName>
    </submittedName>
</protein>
<feature type="transmembrane region" description="Helical" evidence="1">
    <location>
        <begin position="20"/>
        <end position="41"/>
    </location>
</feature>
<dbReference type="SUPFAM" id="SSF53474">
    <property type="entry name" value="alpha/beta-Hydrolases"/>
    <property type="match status" value="1"/>
</dbReference>
<proteinExistence type="predicted"/>
<comment type="caution">
    <text evidence="3">The sequence shown here is derived from an EMBL/GenBank/DDBJ whole genome shotgun (WGS) entry which is preliminary data.</text>
</comment>
<dbReference type="VEuPathDB" id="FungiDB:RhiirA1_457522"/>
<keyword evidence="1" id="KW-0812">Transmembrane</keyword>
<dbReference type="PANTHER" id="PTHR45856:SF24">
    <property type="entry name" value="FUNGAL LIPASE-LIKE DOMAIN-CONTAINING PROTEIN"/>
    <property type="match status" value="1"/>
</dbReference>
<sequence length="349" mass="38953">MQQQTLFPQVAKQLLPNTRIPLLQHTLLVSLISLIFLSVLIEAPPTPSFLSVTDLRSFANYAAAAYCKVPLDNWDCGEVCQATAAFIALVESQKLIVILYRGTVPGSFKNLFTDANFITKDYHPTDGLRVHRGFYNAFLEMQPDVTDDVVNLHQERLDFRIGFMGHSLGGALATFSALDFVQKVPELTLKSVRTIVRGDPIPRLPPGIPLPFVGLYKHFGEELYINNLDQDPNEFITYNAEDPNCSESVPLTQLRLKTCEATIWLAFSPSKSETSNKSKLDKFLAGENITLNCFISGEGVNDIFDVETPDANNNQVSSMVNGIKDRRPDLFRDTDSSRIVSKTLWVTMS</sequence>
<evidence type="ECO:0000313" key="3">
    <source>
        <dbReference type="EMBL" id="PKK68454.1"/>
    </source>
</evidence>
<dbReference type="VEuPathDB" id="FungiDB:RhiirFUN_013176"/>
<keyword evidence="1" id="KW-1133">Transmembrane helix</keyword>
<dbReference type="InterPro" id="IPR051218">
    <property type="entry name" value="Sec_MonoDiacylglyc_Lipase"/>
</dbReference>